<organism evidence="1 2">
    <name type="scientific">Nocardioides panzhihuensis</name>
    <dbReference type="NCBI Taxonomy" id="860243"/>
    <lineage>
        <taxon>Bacteria</taxon>
        <taxon>Bacillati</taxon>
        <taxon>Actinomycetota</taxon>
        <taxon>Actinomycetes</taxon>
        <taxon>Propionibacteriales</taxon>
        <taxon>Nocardioidaceae</taxon>
        <taxon>Nocardioides</taxon>
    </lineage>
</organism>
<evidence type="ECO:0000313" key="1">
    <source>
        <dbReference type="EMBL" id="NYI76000.1"/>
    </source>
</evidence>
<name>A0A7Z0DI32_9ACTN</name>
<dbReference type="EMBL" id="JACBZR010000001">
    <property type="protein sequence ID" value="NYI76000.1"/>
    <property type="molecule type" value="Genomic_DNA"/>
</dbReference>
<evidence type="ECO:0000313" key="2">
    <source>
        <dbReference type="Proteomes" id="UP000564496"/>
    </source>
</evidence>
<accession>A0A7Z0DI32</accession>
<reference evidence="1 2" key="1">
    <citation type="submission" date="2020-07" db="EMBL/GenBank/DDBJ databases">
        <title>Sequencing the genomes of 1000 actinobacteria strains.</title>
        <authorList>
            <person name="Klenk H.-P."/>
        </authorList>
    </citation>
    <scope>NUCLEOTIDE SEQUENCE [LARGE SCALE GENOMIC DNA]</scope>
    <source>
        <strain evidence="1 2">DSM 26487</strain>
    </source>
</reference>
<proteinExistence type="predicted"/>
<dbReference type="Proteomes" id="UP000564496">
    <property type="component" value="Unassembled WGS sequence"/>
</dbReference>
<protein>
    <submittedName>
        <fullName evidence="1">Uncharacterized protein</fullName>
    </submittedName>
</protein>
<comment type="caution">
    <text evidence="1">The sequence shown here is derived from an EMBL/GenBank/DDBJ whole genome shotgun (WGS) entry which is preliminary data.</text>
</comment>
<sequence length="60" mass="6535">MDRTCVATVSAPICSVAPHGFDAVPHTRPSAAYVAMLVQGLGEARGWDRRRAEAYVMERC</sequence>
<dbReference type="RefSeq" id="WP_218860568.1">
    <property type="nucleotide sequence ID" value="NZ_JACBZR010000001.1"/>
</dbReference>
<gene>
    <name evidence="1" type="ORF">BJ988_000648</name>
</gene>
<dbReference type="AlphaFoldDB" id="A0A7Z0DI32"/>
<keyword evidence="2" id="KW-1185">Reference proteome</keyword>